<comment type="caution">
    <text evidence="1">The sequence shown here is derived from an EMBL/GenBank/DDBJ whole genome shotgun (WGS) entry which is preliminary data.</text>
</comment>
<keyword evidence="2" id="KW-1185">Reference proteome</keyword>
<dbReference type="EMBL" id="BMVW01000009">
    <property type="protein sequence ID" value="GGZ20168.1"/>
    <property type="molecule type" value="Genomic_DNA"/>
</dbReference>
<organism evidence="1 2">
    <name type="scientific">Streptomyces poonensis</name>
    <dbReference type="NCBI Taxonomy" id="68255"/>
    <lineage>
        <taxon>Bacteria</taxon>
        <taxon>Bacillati</taxon>
        <taxon>Actinomycetota</taxon>
        <taxon>Actinomycetes</taxon>
        <taxon>Kitasatosporales</taxon>
        <taxon>Streptomycetaceae</taxon>
        <taxon>Streptomyces</taxon>
    </lineage>
</organism>
<protein>
    <submittedName>
        <fullName evidence="1">Uncharacterized protein</fullName>
    </submittedName>
</protein>
<sequence>MTAKATDHVTLGDGDQLITLQWKGGLPKPKLDGTRAEYVNAVPGADVVV</sequence>
<name>A0A918PS47_9ACTN</name>
<reference evidence="1" key="2">
    <citation type="submission" date="2020-09" db="EMBL/GenBank/DDBJ databases">
        <authorList>
            <person name="Sun Q."/>
            <person name="Ohkuma M."/>
        </authorList>
    </citation>
    <scope>NUCLEOTIDE SEQUENCE</scope>
    <source>
        <strain evidence="1">JCM 4815</strain>
    </source>
</reference>
<reference evidence="1" key="1">
    <citation type="journal article" date="2014" name="Int. J. Syst. Evol. Microbiol.">
        <title>Complete genome sequence of Corynebacterium casei LMG S-19264T (=DSM 44701T), isolated from a smear-ripened cheese.</title>
        <authorList>
            <consortium name="US DOE Joint Genome Institute (JGI-PGF)"/>
            <person name="Walter F."/>
            <person name="Albersmeier A."/>
            <person name="Kalinowski J."/>
            <person name="Ruckert C."/>
        </authorList>
    </citation>
    <scope>NUCLEOTIDE SEQUENCE</scope>
    <source>
        <strain evidence="1">JCM 4815</strain>
    </source>
</reference>
<gene>
    <name evidence="1" type="ORF">GCM10010365_45560</name>
</gene>
<dbReference type="AlphaFoldDB" id="A0A918PS47"/>
<accession>A0A918PS47</accession>
<dbReference type="Proteomes" id="UP000622166">
    <property type="component" value="Unassembled WGS sequence"/>
</dbReference>
<evidence type="ECO:0000313" key="2">
    <source>
        <dbReference type="Proteomes" id="UP000622166"/>
    </source>
</evidence>
<proteinExistence type="predicted"/>
<evidence type="ECO:0000313" key="1">
    <source>
        <dbReference type="EMBL" id="GGZ20168.1"/>
    </source>
</evidence>